<name>A0A0G0M3M5_UNCC2</name>
<dbReference type="EMBL" id="LBVV01000006">
    <property type="protein sequence ID" value="KKQ94955.1"/>
    <property type="molecule type" value="Genomic_DNA"/>
</dbReference>
<evidence type="ECO:0000313" key="2">
    <source>
        <dbReference type="EMBL" id="KKQ94955.1"/>
    </source>
</evidence>
<organism evidence="2 3">
    <name type="scientific">candidate division CPR2 bacterium GW2011_GWC2_39_10</name>
    <dbReference type="NCBI Taxonomy" id="1618345"/>
    <lineage>
        <taxon>Bacteria</taxon>
        <taxon>Bacteria division CPR2</taxon>
    </lineage>
</organism>
<evidence type="ECO:0000256" key="1">
    <source>
        <dbReference type="SAM" id="Phobius"/>
    </source>
</evidence>
<accession>A0A0G0M3M5</accession>
<dbReference type="Proteomes" id="UP000034207">
    <property type="component" value="Unassembled WGS sequence"/>
</dbReference>
<keyword evidence="1" id="KW-1133">Transmembrane helix</keyword>
<proteinExistence type="predicted"/>
<protein>
    <recommendedName>
        <fullName evidence="4">Type II secretion system protein GspG C-terminal domain-containing protein</fullName>
    </recommendedName>
</protein>
<reference evidence="2 3" key="1">
    <citation type="journal article" date="2015" name="Nature">
        <title>rRNA introns, odd ribosomes, and small enigmatic genomes across a large radiation of phyla.</title>
        <authorList>
            <person name="Brown C.T."/>
            <person name="Hug L.A."/>
            <person name="Thomas B.C."/>
            <person name="Sharon I."/>
            <person name="Castelle C.J."/>
            <person name="Singh A."/>
            <person name="Wilkins M.J."/>
            <person name="Williams K.H."/>
            <person name="Banfield J.F."/>
        </authorList>
    </citation>
    <scope>NUCLEOTIDE SEQUENCE [LARGE SCALE GENOMIC DNA]</scope>
</reference>
<sequence>MKKGVVKNNRFSEILLFSVFIVIIGLVIVAAIMRHNFQSKNDMKKIEELTKIQNALENYFDNENAYPASLSLLAPKYIAAIPPKINDDDWIYSSMYKNQSYILKINMQVLTEQEPNIIKEEDKPYYVLYAKK</sequence>
<comment type="caution">
    <text evidence="2">The sequence shown here is derived from an EMBL/GenBank/DDBJ whole genome shotgun (WGS) entry which is preliminary data.</text>
</comment>
<feature type="transmembrane region" description="Helical" evidence="1">
    <location>
        <begin position="14"/>
        <end position="33"/>
    </location>
</feature>
<dbReference type="STRING" id="1618345.UT18_C0006G0053"/>
<dbReference type="AlphaFoldDB" id="A0A0G0M3M5"/>
<keyword evidence="1" id="KW-0812">Transmembrane</keyword>
<evidence type="ECO:0000313" key="3">
    <source>
        <dbReference type="Proteomes" id="UP000034207"/>
    </source>
</evidence>
<keyword evidence="1" id="KW-0472">Membrane</keyword>
<evidence type="ECO:0008006" key="4">
    <source>
        <dbReference type="Google" id="ProtNLM"/>
    </source>
</evidence>
<gene>
    <name evidence="2" type="ORF">UT18_C0006G0053</name>
</gene>